<dbReference type="Proteomes" id="UP000238701">
    <property type="component" value="Unassembled WGS sequence"/>
</dbReference>
<gene>
    <name evidence="2" type="ORF">SBA1_1020001</name>
</gene>
<proteinExistence type="predicted"/>
<protein>
    <recommendedName>
        <fullName evidence="4">Cytochrome c domain-containing protein</fullName>
    </recommendedName>
</protein>
<sequence>MTIRLQIIATLWIAALISAAAAAVPPRNSNSAAAPPAVSKVQDADTMRLDGEKRFRANCGRCHAAPHKFPPRMMATIVRHMRVRATITDEDMRFVLYYMTQ</sequence>
<dbReference type="OrthoDB" id="123469at2"/>
<dbReference type="GO" id="GO:0009055">
    <property type="term" value="F:electron transfer activity"/>
    <property type="evidence" value="ECO:0007669"/>
    <property type="project" value="InterPro"/>
</dbReference>
<keyword evidence="1" id="KW-0732">Signal</keyword>
<dbReference type="InterPro" id="IPR036909">
    <property type="entry name" value="Cyt_c-like_dom_sf"/>
</dbReference>
<dbReference type="AlphaFoldDB" id="A0A2U3JXG1"/>
<feature type="signal peptide" evidence="1">
    <location>
        <begin position="1"/>
        <end position="22"/>
    </location>
</feature>
<evidence type="ECO:0000313" key="2">
    <source>
        <dbReference type="EMBL" id="SPF31997.1"/>
    </source>
</evidence>
<feature type="chain" id="PRO_5015501915" description="Cytochrome c domain-containing protein" evidence="1">
    <location>
        <begin position="23"/>
        <end position="101"/>
    </location>
</feature>
<reference evidence="3" key="1">
    <citation type="submission" date="2018-02" db="EMBL/GenBank/DDBJ databases">
        <authorList>
            <person name="Hausmann B."/>
        </authorList>
    </citation>
    <scope>NUCLEOTIDE SEQUENCE [LARGE SCALE GENOMIC DNA]</scope>
    <source>
        <strain evidence="3">Peat soil MAG SbA1</strain>
    </source>
</reference>
<organism evidence="2 3">
    <name type="scientific">Candidatus Sulfotelmatobacter kueseliae</name>
    <dbReference type="NCBI Taxonomy" id="2042962"/>
    <lineage>
        <taxon>Bacteria</taxon>
        <taxon>Pseudomonadati</taxon>
        <taxon>Acidobacteriota</taxon>
        <taxon>Terriglobia</taxon>
        <taxon>Terriglobales</taxon>
        <taxon>Candidatus Korobacteraceae</taxon>
        <taxon>Candidatus Sulfotelmatobacter</taxon>
    </lineage>
</organism>
<evidence type="ECO:0000256" key="1">
    <source>
        <dbReference type="SAM" id="SignalP"/>
    </source>
</evidence>
<dbReference type="SUPFAM" id="SSF46626">
    <property type="entry name" value="Cytochrome c"/>
    <property type="match status" value="1"/>
</dbReference>
<dbReference type="EMBL" id="OMOD01000005">
    <property type="protein sequence ID" value="SPF31997.1"/>
    <property type="molecule type" value="Genomic_DNA"/>
</dbReference>
<evidence type="ECO:0000313" key="3">
    <source>
        <dbReference type="Proteomes" id="UP000238701"/>
    </source>
</evidence>
<name>A0A2U3JXG1_9BACT</name>
<evidence type="ECO:0008006" key="4">
    <source>
        <dbReference type="Google" id="ProtNLM"/>
    </source>
</evidence>
<accession>A0A2U3JXG1</accession>
<dbReference type="GO" id="GO:0020037">
    <property type="term" value="F:heme binding"/>
    <property type="evidence" value="ECO:0007669"/>
    <property type="project" value="InterPro"/>
</dbReference>